<protein>
    <submittedName>
        <fullName evidence="3 4">Secreted protein with PEP-CTERM sorting signal</fullName>
    </submittedName>
</protein>
<feature type="domain" description="Ice-binding protein C-terminal" evidence="2">
    <location>
        <begin position="177"/>
        <end position="200"/>
    </location>
</feature>
<evidence type="ECO:0000313" key="4">
    <source>
        <dbReference type="EMBL" id="PPK54510.1"/>
    </source>
</evidence>
<feature type="chain" id="PRO_5015459873" evidence="1">
    <location>
        <begin position="23"/>
        <end position="206"/>
    </location>
</feature>
<keyword evidence="6" id="KW-1185">Reference proteome</keyword>
<dbReference type="Proteomes" id="UP000239446">
    <property type="component" value="Unassembled WGS sequence"/>
</dbReference>
<evidence type="ECO:0000313" key="5">
    <source>
        <dbReference type="Proteomes" id="UP000239446"/>
    </source>
</evidence>
<dbReference type="AlphaFoldDB" id="A0A2S6G5U3"/>
<evidence type="ECO:0000259" key="2">
    <source>
        <dbReference type="Pfam" id="PF07589"/>
    </source>
</evidence>
<dbReference type="EMBL" id="PTIT01000014">
    <property type="protein sequence ID" value="PPK51241.1"/>
    <property type="molecule type" value="Genomic_DNA"/>
</dbReference>
<reference evidence="4 5" key="2">
    <citation type="submission" date="2018-02" db="EMBL/GenBank/DDBJ databases">
        <title>Subsurface microbial communities from deep shales in Ohio and West Virginia, USA.</title>
        <authorList>
            <person name="Wrighton K."/>
        </authorList>
    </citation>
    <scope>NUCLEOTIDE SEQUENCE [LARGE SCALE GENOMIC DNA]</scope>
    <source>
        <strain evidence="4 5">UTICA-S1B9</strain>
    </source>
</reference>
<dbReference type="Pfam" id="PF07589">
    <property type="entry name" value="PEP-CTERM"/>
    <property type="match status" value="1"/>
</dbReference>
<dbReference type="InterPro" id="IPR013424">
    <property type="entry name" value="Ice-binding_C"/>
</dbReference>
<evidence type="ECO:0000313" key="6">
    <source>
        <dbReference type="Proteomes" id="UP000239648"/>
    </source>
</evidence>
<dbReference type="NCBIfam" id="TIGR02595">
    <property type="entry name" value="PEP_CTERM"/>
    <property type="match status" value="1"/>
</dbReference>
<name>A0A2S6G5U3_9GAMM</name>
<dbReference type="Proteomes" id="UP000239648">
    <property type="component" value="Unassembled WGS sequence"/>
</dbReference>
<reference evidence="3 6" key="1">
    <citation type="submission" date="2018-02" db="EMBL/GenBank/DDBJ databases">
        <title>Deep subsurface shale carbon reservoir microbial communities from Ohio and West Virginia, USA.</title>
        <authorList>
            <person name="Wrighton K."/>
        </authorList>
    </citation>
    <scope>NUCLEOTIDE SEQUENCE [LARGE SCALE GENOMIC DNA]</scope>
    <source>
        <strain evidence="3 6">UTICA-S1B6</strain>
    </source>
</reference>
<gene>
    <name evidence="4" type="ORF">B0H24_101337</name>
    <name evidence="3" type="ORF">BY455_11437</name>
</gene>
<feature type="signal peptide" evidence="1">
    <location>
        <begin position="1"/>
        <end position="22"/>
    </location>
</feature>
<dbReference type="EMBL" id="PTIU01000013">
    <property type="protein sequence ID" value="PPK54510.1"/>
    <property type="molecule type" value="Genomic_DNA"/>
</dbReference>
<evidence type="ECO:0000313" key="3">
    <source>
        <dbReference type="EMBL" id="PPK51241.1"/>
    </source>
</evidence>
<comment type="caution">
    <text evidence="4">The sequence shown here is derived from an EMBL/GenBank/DDBJ whole genome shotgun (WGS) entry which is preliminary data.</text>
</comment>
<accession>A0A2S6G5U3</accession>
<sequence length="206" mass="22084">MKRFIYIAAALVTGLFALPASAGLIWHSFEGNDCAGYFGGTGGEVCQVFVNDESGEPIQISPLIAKYNPNGDVDEFNSDYTSFDGSEITIDGDAVGSWSYIMGEDDPGVRYWAAKAGNGFNLFWYIDDANADTCSGNTYTLACLNLAEVVTEGTWFTPGEKELSHIAFYDSEPPTYVPEPGSIALLGLGMLGLGLARRRRAAMVAA</sequence>
<evidence type="ECO:0000256" key="1">
    <source>
        <dbReference type="SAM" id="SignalP"/>
    </source>
</evidence>
<proteinExistence type="predicted"/>
<keyword evidence="1" id="KW-0732">Signal</keyword>
<organism evidence="4 5">
    <name type="scientific">Marinobacter persicus</name>
    <dbReference type="NCBI Taxonomy" id="930118"/>
    <lineage>
        <taxon>Bacteria</taxon>
        <taxon>Pseudomonadati</taxon>
        <taxon>Pseudomonadota</taxon>
        <taxon>Gammaproteobacteria</taxon>
        <taxon>Pseudomonadales</taxon>
        <taxon>Marinobacteraceae</taxon>
        <taxon>Marinobacter</taxon>
    </lineage>
</organism>